<evidence type="ECO:0000259" key="5">
    <source>
        <dbReference type="Pfam" id="PF13610"/>
    </source>
</evidence>
<dbReference type="InterPro" id="IPR036397">
    <property type="entry name" value="RNaseH_sf"/>
</dbReference>
<dbReference type="GO" id="GO:0032196">
    <property type="term" value="P:transposition"/>
    <property type="evidence" value="ECO:0007669"/>
    <property type="project" value="UniProtKB-KW"/>
</dbReference>
<comment type="function">
    <text evidence="1">Involved in the transposition of the insertion sequence.</text>
</comment>
<evidence type="ECO:0000256" key="4">
    <source>
        <dbReference type="ARBA" id="ARBA00023172"/>
    </source>
</evidence>
<evidence type="ECO:0000256" key="1">
    <source>
        <dbReference type="ARBA" id="ARBA00002286"/>
    </source>
</evidence>
<name>A0A382N250_9ZZZZ</name>
<keyword evidence="4" id="KW-0233">DNA recombination</keyword>
<evidence type="ECO:0000256" key="2">
    <source>
        <dbReference type="ARBA" id="ARBA00022578"/>
    </source>
</evidence>
<dbReference type="PANTHER" id="PTHR35528">
    <property type="entry name" value="BLL1675 PROTEIN"/>
    <property type="match status" value="1"/>
</dbReference>
<organism evidence="6">
    <name type="scientific">marine metagenome</name>
    <dbReference type="NCBI Taxonomy" id="408172"/>
    <lineage>
        <taxon>unclassified sequences</taxon>
        <taxon>metagenomes</taxon>
        <taxon>ecological metagenomes</taxon>
    </lineage>
</organism>
<dbReference type="SUPFAM" id="SSF53098">
    <property type="entry name" value="Ribonuclease H-like"/>
    <property type="match status" value="1"/>
</dbReference>
<keyword evidence="3" id="KW-0238">DNA-binding</keyword>
<gene>
    <name evidence="6" type="ORF">METZ01_LOCUS307724</name>
</gene>
<dbReference type="EMBL" id="UINC01097287">
    <property type="protein sequence ID" value="SVC54870.1"/>
    <property type="molecule type" value="Genomic_DNA"/>
</dbReference>
<dbReference type="Pfam" id="PF13610">
    <property type="entry name" value="DDE_Tnp_IS240"/>
    <property type="match status" value="1"/>
</dbReference>
<dbReference type="AlphaFoldDB" id="A0A382N250"/>
<protein>
    <recommendedName>
        <fullName evidence="5">DDE domain-containing protein</fullName>
    </recommendedName>
</protein>
<keyword evidence="2" id="KW-0815">Transposition</keyword>
<dbReference type="NCBIfam" id="NF033587">
    <property type="entry name" value="transpos_IS6"/>
    <property type="match status" value="1"/>
</dbReference>
<evidence type="ECO:0000256" key="3">
    <source>
        <dbReference type="ARBA" id="ARBA00023125"/>
    </source>
</evidence>
<feature type="domain" description="DDE" evidence="5">
    <location>
        <begin position="78"/>
        <end position="208"/>
    </location>
</feature>
<sequence>MKNPNPFRYFKTSPEIIRLAVMMYVRFPLSLRNVEDLLHERGIDICHETVRYWWNRFGPMFAHQIRNRRTHSGSNYSNWRWHLDEVFVKINGETFYLWRAVDHEGEVLESFVSKRRNRKAALVFLKKVMKRYGRPYAIVTDRLRSYRAAMKMIGNETAQETGRWLNNRAENSHLPFRRRERAMLRFRRVRSLQKFVSIHSAVNNHFNHQRHLTSRYDFKLQRNAALSEWRQLCAA</sequence>
<dbReference type="GO" id="GO:0003677">
    <property type="term" value="F:DNA binding"/>
    <property type="evidence" value="ECO:0007669"/>
    <property type="project" value="UniProtKB-KW"/>
</dbReference>
<proteinExistence type="predicted"/>
<dbReference type="InterPro" id="IPR052183">
    <property type="entry name" value="IS_Transposase"/>
</dbReference>
<reference evidence="6" key="1">
    <citation type="submission" date="2018-05" db="EMBL/GenBank/DDBJ databases">
        <authorList>
            <person name="Lanie J.A."/>
            <person name="Ng W.-L."/>
            <person name="Kazmierczak K.M."/>
            <person name="Andrzejewski T.M."/>
            <person name="Davidsen T.M."/>
            <person name="Wayne K.J."/>
            <person name="Tettelin H."/>
            <person name="Glass J.I."/>
            <person name="Rusch D."/>
            <person name="Podicherti R."/>
            <person name="Tsui H.-C.T."/>
            <person name="Winkler M.E."/>
        </authorList>
    </citation>
    <scope>NUCLEOTIDE SEQUENCE</scope>
</reference>
<dbReference type="GO" id="GO:0006310">
    <property type="term" value="P:DNA recombination"/>
    <property type="evidence" value="ECO:0007669"/>
    <property type="project" value="UniProtKB-KW"/>
</dbReference>
<dbReference type="InterPro" id="IPR047930">
    <property type="entry name" value="Transpos_IS6"/>
</dbReference>
<dbReference type="PANTHER" id="PTHR35528:SF3">
    <property type="entry name" value="BLL1675 PROTEIN"/>
    <property type="match status" value="1"/>
</dbReference>
<dbReference type="Gene3D" id="3.30.420.10">
    <property type="entry name" value="Ribonuclease H-like superfamily/Ribonuclease H"/>
    <property type="match status" value="1"/>
</dbReference>
<evidence type="ECO:0000313" key="6">
    <source>
        <dbReference type="EMBL" id="SVC54870.1"/>
    </source>
</evidence>
<accession>A0A382N250</accession>
<dbReference type="InterPro" id="IPR012337">
    <property type="entry name" value="RNaseH-like_sf"/>
</dbReference>
<dbReference type="InterPro" id="IPR032874">
    <property type="entry name" value="DDE_dom"/>
</dbReference>